<name>A0A4P9WH62_9FUNG</name>
<feature type="compositionally biased region" description="Low complexity" evidence="1">
    <location>
        <begin position="34"/>
        <end position="48"/>
    </location>
</feature>
<dbReference type="Proteomes" id="UP000269721">
    <property type="component" value="Unassembled WGS sequence"/>
</dbReference>
<feature type="compositionally biased region" description="Low complexity" evidence="1">
    <location>
        <begin position="81"/>
        <end position="97"/>
    </location>
</feature>
<evidence type="ECO:0000256" key="1">
    <source>
        <dbReference type="SAM" id="MobiDB-lite"/>
    </source>
</evidence>
<protein>
    <submittedName>
        <fullName evidence="2">Uncharacterized protein</fullName>
    </submittedName>
</protein>
<proteinExistence type="predicted"/>
<reference evidence="3" key="1">
    <citation type="journal article" date="2018" name="Nat. Microbiol.">
        <title>Leveraging single-cell genomics to expand the fungal tree of life.</title>
        <authorList>
            <person name="Ahrendt S.R."/>
            <person name="Quandt C.A."/>
            <person name="Ciobanu D."/>
            <person name="Clum A."/>
            <person name="Salamov A."/>
            <person name="Andreopoulos B."/>
            <person name="Cheng J.F."/>
            <person name="Woyke T."/>
            <person name="Pelin A."/>
            <person name="Henrissat B."/>
            <person name="Reynolds N.K."/>
            <person name="Benny G.L."/>
            <person name="Smith M.E."/>
            <person name="James T.Y."/>
            <person name="Grigoriev I.V."/>
        </authorList>
    </citation>
    <scope>NUCLEOTIDE SEQUENCE [LARGE SCALE GENOMIC DNA]</scope>
</reference>
<evidence type="ECO:0000313" key="3">
    <source>
        <dbReference type="Proteomes" id="UP000269721"/>
    </source>
</evidence>
<feature type="compositionally biased region" description="Basic and acidic residues" evidence="1">
    <location>
        <begin position="129"/>
        <end position="146"/>
    </location>
</feature>
<dbReference type="AlphaFoldDB" id="A0A4P9WH62"/>
<gene>
    <name evidence="2" type="ORF">BDK51DRAFT_46682</name>
</gene>
<feature type="region of interest" description="Disordered" evidence="1">
    <location>
        <begin position="72"/>
        <end position="179"/>
    </location>
</feature>
<accession>A0A4P9WH62</accession>
<dbReference type="EMBL" id="KZ994791">
    <property type="protein sequence ID" value="RKO92064.1"/>
    <property type="molecule type" value="Genomic_DNA"/>
</dbReference>
<sequence length="210" mass="23251">MVNRDCVALRIDSFHLPVSRPGAAEDLMTSPNASTSTMELSSSSARTSSLDDRVKNHIGALLLSISDLGHPRKRHLRTTWRRPSPAVTSPASSPARTQARYREPRTLSGVADARTRFPASHPCSTGARIPRDKQSESSHQRREERPRPRKQRPRVSQPLGAGAWRKSPQKPANEMPRTLPYPFCLPSSLTQCFPKEDGEQIPLQGLGFTG</sequence>
<organism evidence="2 3">
    <name type="scientific">Blyttiomyces helicus</name>
    <dbReference type="NCBI Taxonomy" id="388810"/>
    <lineage>
        <taxon>Eukaryota</taxon>
        <taxon>Fungi</taxon>
        <taxon>Fungi incertae sedis</taxon>
        <taxon>Chytridiomycota</taxon>
        <taxon>Chytridiomycota incertae sedis</taxon>
        <taxon>Chytridiomycetes</taxon>
        <taxon>Chytridiomycetes incertae sedis</taxon>
        <taxon>Blyttiomyces</taxon>
    </lineage>
</organism>
<evidence type="ECO:0000313" key="2">
    <source>
        <dbReference type="EMBL" id="RKO92064.1"/>
    </source>
</evidence>
<keyword evidence="3" id="KW-1185">Reference proteome</keyword>
<feature type="region of interest" description="Disordered" evidence="1">
    <location>
        <begin position="21"/>
        <end position="49"/>
    </location>
</feature>